<dbReference type="PROSITE" id="PS50011">
    <property type="entry name" value="PROTEIN_KINASE_DOM"/>
    <property type="match status" value="1"/>
</dbReference>
<evidence type="ECO:0000313" key="15">
    <source>
        <dbReference type="EMBL" id="MED6158827.1"/>
    </source>
</evidence>
<dbReference type="SMART" id="SM00220">
    <property type="entry name" value="S_TKc"/>
    <property type="match status" value="1"/>
</dbReference>
<name>A0ABU6UC53_9FABA</name>
<keyword evidence="7" id="KW-0418">Kinase</keyword>
<dbReference type="InterPro" id="IPR011009">
    <property type="entry name" value="Kinase-like_dom_sf"/>
</dbReference>
<comment type="function">
    <text evidence="2">Functions as an E3 ubiquitin ligase.</text>
</comment>
<dbReference type="SUPFAM" id="SSF57850">
    <property type="entry name" value="RING/U-box"/>
    <property type="match status" value="1"/>
</dbReference>
<evidence type="ECO:0000256" key="2">
    <source>
        <dbReference type="ARBA" id="ARBA00003861"/>
    </source>
</evidence>
<evidence type="ECO:0000256" key="9">
    <source>
        <dbReference type="ARBA" id="ARBA00022840"/>
    </source>
</evidence>
<comment type="catalytic activity">
    <reaction evidence="1">
        <text>S-ubiquitinyl-[E2 ubiquitin-conjugating enzyme]-L-cysteine + [acceptor protein]-L-lysine = [E2 ubiquitin-conjugating enzyme]-L-cysteine + N(6)-ubiquitinyl-[acceptor protein]-L-lysine.</text>
        <dbReference type="EC" id="2.3.2.27"/>
    </reaction>
</comment>
<dbReference type="InterPro" id="IPR008271">
    <property type="entry name" value="Ser/Thr_kinase_AS"/>
</dbReference>
<comment type="caution">
    <text evidence="15">The sequence shown here is derived from an EMBL/GenBank/DDBJ whole genome shotgun (WGS) entry which is preliminary data.</text>
</comment>
<feature type="binding site" evidence="10">
    <location>
        <position position="558"/>
    </location>
    <ligand>
        <name>ATP</name>
        <dbReference type="ChEBI" id="CHEBI:30616"/>
    </ligand>
</feature>
<evidence type="ECO:0000256" key="11">
    <source>
        <dbReference type="SAM" id="Coils"/>
    </source>
</evidence>
<keyword evidence="16" id="KW-1185">Reference proteome</keyword>
<feature type="region of interest" description="Disordered" evidence="12">
    <location>
        <begin position="227"/>
        <end position="250"/>
    </location>
</feature>
<feature type="coiled-coil region" evidence="11">
    <location>
        <begin position="352"/>
        <end position="508"/>
    </location>
</feature>
<dbReference type="PROSITE" id="PS00107">
    <property type="entry name" value="PROTEIN_KINASE_ATP"/>
    <property type="match status" value="1"/>
</dbReference>
<evidence type="ECO:0000256" key="7">
    <source>
        <dbReference type="ARBA" id="ARBA00022777"/>
    </source>
</evidence>
<comment type="pathway">
    <text evidence="3">Protein modification; protein ubiquitination.</text>
</comment>
<protein>
    <recommendedName>
        <fullName evidence="4">RING-type E3 ubiquitin transferase</fullName>
        <ecNumber evidence="4">2.3.2.27</ecNumber>
    </recommendedName>
</protein>
<dbReference type="SUPFAM" id="SSF52402">
    <property type="entry name" value="Adenine nucleotide alpha hydrolases-like"/>
    <property type="match status" value="1"/>
</dbReference>
<dbReference type="PANTHER" id="PTHR45647">
    <property type="entry name" value="OS02G0152300 PROTEIN"/>
    <property type="match status" value="1"/>
</dbReference>
<dbReference type="InterPro" id="IPR000719">
    <property type="entry name" value="Prot_kinase_dom"/>
</dbReference>
<evidence type="ECO:0000256" key="5">
    <source>
        <dbReference type="ARBA" id="ARBA00022679"/>
    </source>
</evidence>
<proteinExistence type="predicted"/>
<evidence type="ECO:0000256" key="12">
    <source>
        <dbReference type="SAM" id="MobiDB-lite"/>
    </source>
</evidence>
<evidence type="ECO:0000256" key="10">
    <source>
        <dbReference type="PROSITE-ProRule" id="PRU10141"/>
    </source>
</evidence>
<keyword evidence="11" id="KW-0175">Coiled coil</keyword>
<dbReference type="InterPro" id="IPR051348">
    <property type="entry name" value="U-box_ubiquitin_ligases"/>
</dbReference>
<organism evidence="15 16">
    <name type="scientific">Stylosanthes scabra</name>
    <dbReference type="NCBI Taxonomy" id="79078"/>
    <lineage>
        <taxon>Eukaryota</taxon>
        <taxon>Viridiplantae</taxon>
        <taxon>Streptophyta</taxon>
        <taxon>Embryophyta</taxon>
        <taxon>Tracheophyta</taxon>
        <taxon>Spermatophyta</taxon>
        <taxon>Magnoliopsida</taxon>
        <taxon>eudicotyledons</taxon>
        <taxon>Gunneridae</taxon>
        <taxon>Pentapetalae</taxon>
        <taxon>rosids</taxon>
        <taxon>fabids</taxon>
        <taxon>Fabales</taxon>
        <taxon>Fabaceae</taxon>
        <taxon>Papilionoideae</taxon>
        <taxon>50 kb inversion clade</taxon>
        <taxon>dalbergioids sensu lato</taxon>
        <taxon>Dalbergieae</taxon>
        <taxon>Pterocarpus clade</taxon>
        <taxon>Stylosanthes</taxon>
    </lineage>
</organism>
<evidence type="ECO:0000256" key="4">
    <source>
        <dbReference type="ARBA" id="ARBA00012483"/>
    </source>
</evidence>
<dbReference type="EC" id="2.3.2.27" evidence="4"/>
<dbReference type="PROSITE" id="PS00108">
    <property type="entry name" value="PROTEIN_KINASE_ST"/>
    <property type="match status" value="1"/>
</dbReference>
<evidence type="ECO:0000256" key="3">
    <source>
        <dbReference type="ARBA" id="ARBA00004906"/>
    </source>
</evidence>
<dbReference type="InterPro" id="IPR017441">
    <property type="entry name" value="Protein_kinase_ATP_BS"/>
</dbReference>
<evidence type="ECO:0000256" key="6">
    <source>
        <dbReference type="ARBA" id="ARBA00022741"/>
    </source>
</evidence>
<evidence type="ECO:0000259" key="14">
    <source>
        <dbReference type="PROSITE" id="PS51698"/>
    </source>
</evidence>
<dbReference type="CDD" id="cd01989">
    <property type="entry name" value="USP_STK_Ubox_N"/>
    <property type="match status" value="1"/>
</dbReference>
<dbReference type="EMBL" id="JASCZI010121008">
    <property type="protein sequence ID" value="MED6158827.1"/>
    <property type="molecule type" value="Genomic_DNA"/>
</dbReference>
<dbReference type="Proteomes" id="UP001341840">
    <property type="component" value="Unassembled WGS sequence"/>
</dbReference>
<dbReference type="Gene3D" id="1.10.510.10">
    <property type="entry name" value="Transferase(Phosphotransferase) domain 1"/>
    <property type="match status" value="1"/>
</dbReference>
<evidence type="ECO:0000313" key="16">
    <source>
        <dbReference type="Proteomes" id="UP001341840"/>
    </source>
</evidence>
<dbReference type="InterPro" id="IPR013083">
    <property type="entry name" value="Znf_RING/FYVE/PHD"/>
</dbReference>
<dbReference type="InterPro" id="IPR003613">
    <property type="entry name" value="Ubox_domain"/>
</dbReference>
<evidence type="ECO:0000256" key="1">
    <source>
        <dbReference type="ARBA" id="ARBA00000900"/>
    </source>
</evidence>
<keyword evidence="5" id="KW-0808">Transferase</keyword>
<evidence type="ECO:0000259" key="13">
    <source>
        <dbReference type="PROSITE" id="PS50011"/>
    </source>
</evidence>
<sequence length="885" mass="99540">MAVVSPMSPAMPTTLHQVYSASPLHGREVPAGIMTMMREEASSEAPTPNLVDDIIHVAVAKDVKDSRLNLIWAIQNSGGKRICILHVHVPAATIPLAPFGANFLESTVAEDKVQEFRENEKQAMHKTLDNYRLICKKMGVKAEKLHIDKDCIEEGIVELICQHNIQKLVMGAASDKYHSRRMTDLRSKKAIYVSENAPASCHIQFICKGYLIHTRNLSLDGGNVEIRSPLTPQTTHSHAEPSAHSRSHSISLGQNQWMKAQQLYRRVRSVNERNGGRIMSLSSPIRFLMQHNRINREETSNDSRQASPLLSSPSPFNFISERTENASALNLSSPNVIEPDFHHSSSPTRLDGEVDENLYDQLQQAMAEAENARQDAYQESVRRRNAERNAIEAIRRAKAAEMKYEEEVKLKKELEEAITREKEEIDCMKIQREKLNEELQRALHKNSLLETKIASTQHMLDELDQKNKSDMDTLEKYKQEREDLQTQRDNALKEAEDLRREIQQGEASNSHVFQLFLEFSFAEIQEATNNFSPSQKIGEGGYGSIYKGILRQTEVAVKMLSPDSRQGPKEFQQEVEVLSKLRHPNLITLIGTCPESWTLVYEYLSNGSLEDRLSCEDNTPPLSWQTRIRIAAEVCSTLVCLHSNKPHSIVHGDLKPANILLDSNLVSKLSDFGISRLLSCREGTTTQFWITDPKGTFAYMDPEFFASGELTPKSDVYSFGIILLRLLTGKPAVGIAKVLESASNAGNLSSLLDPLAGDWPLALAEKLARLALRCCEMERKNRPDLHLEVWRILEPMKASLSGENMLGLDSQGLYQPPPYFICPIFKEVMIDPQVAADGHSYEAQAIQGWLDSGHDISPVTNSKFVVQNLVPNHALRSAIQDWLES</sequence>
<dbReference type="InterPro" id="IPR014729">
    <property type="entry name" value="Rossmann-like_a/b/a_fold"/>
</dbReference>
<dbReference type="SUPFAM" id="SSF56112">
    <property type="entry name" value="Protein kinase-like (PK-like)"/>
    <property type="match status" value="1"/>
</dbReference>
<feature type="domain" description="U-box" evidence="14">
    <location>
        <begin position="815"/>
        <end position="885"/>
    </location>
</feature>
<dbReference type="CDD" id="cd14066">
    <property type="entry name" value="STKc_IRAK"/>
    <property type="match status" value="1"/>
</dbReference>
<dbReference type="Gene3D" id="3.30.200.20">
    <property type="entry name" value="Phosphorylase Kinase, domain 1"/>
    <property type="match status" value="1"/>
</dbReference>
<dbReference type="Pfam" id="PF04564">
    <property type="entry name" value="U-box"/>
    <property type="match status" value="1"/>
</dbReference>
<dbReference type="PANTHER" id="PTHR45647:SF72">
    <property type="entry name" value="U-BOX KINASE FAMILY PROTEIN"/>
    <property type="match status" value="1"/>
</dbReference>
<gene>
    <name evidence="15" type="ORF">PIB30_036543</name>
</gene>
<keyword evidence="8" id="KW-0833">Ubl conjugation pathway</keyword>
<dbReference type="Pfam" id="PF00069">
    <property type="entry name" value="Pkinase"/>
    <property type="match status" value="1"/>
</dbReference>
<evidence type="ECO:0000256" key="8">
    <source>
        <dbReference type="ARBA" id="ARBA00022786"/>
    </source>
</evidence>
<dbReference type="CDD" id="cd16655">
    <property type="entry name" value="RING-Ubox_WDSUB1-like"/>
    <property type="match status" value="1"/>
</dbReference>
<dbReference type="Gene3D" id="3.30.40.10">
    <property type="entry name" value="Zinc/RING finger domain, C3HC4 (zinc finger)"/>
    <property type="match status" value="1"/>
</dbReference>
<accession>A0ABU6UC53</accession>
<dbReference type="PROSITE" id="PS51698">
    <property type="entry name" value="U_BOX"/>
    <property type="match status" value="1"/>
</dbReference>
<keyword evidence="9 10" id="KW-0067">ATP-binding</keyword>
<keyword evidence="6 10" id="KW-0547">Nucleotide-binding</keyword>
<dbReference type="SMART" id="SM00504">
    <property type="entry name" value="Ubox"/>
    <property type="match status" value="1"/>
</dbReference>
<reference evidence="15 16" key="1">
    <citation type="journal article" date="2023" name="Plants (Basel)">
        <title>Bridging the Gap: Combining Genomics and Transcriptomics Approaches to Understand Stylosanthes scabra, an Orphan Legume from the Brazilian Caatinga.</title>
        <authorList>
            <person name="Ferreira-Neto J.R.C."/>
            <person name="da Silva M.D."/>
            <person name="Binneck E."/>
            <person name="de Melo N.F."/>
            <person name="da Silva R.H."/>
            <person name="de Melo A.L.T.M."/>
            <person name="Pandolfi V."/>
            <person name="Bustamante F.O."/>
            <person name="Brasileiro-Vidal A.C."/>
            <person name="Benko-Iseppon A.M."/>
        </authorList>
    </citation>
    <scope>NUCLEOTIDE SEQUENCE [LARGE SCALE GENOMIC DNA]</scope>
    <source>
        <tissue evidence="15">Leaves</tissue>
    </source>
</reference>
<feature type="domain" description="Protein kinase" evidence="13">
    <location>
        <begin position="531"/>
        <end position="797"/>
    </location>
</feature>
<dbReference type="Gene3D" id="3.40.50.620">
    <property type="entry name" value="HUPs"/>
    <property type="match status" value="1"/>
</dbReference>